<gene>
    <name evidence="2" type="ORF">Q3M24_19820</name>
</gene>
<dbReference type="GO" id="GO:0004497">
    <property type="term" value="F:monooxygenase activity"/>
    <property type="evidence" value="ECO:0007669"/>
    <property type="project" value="UniProtKB-KW"/>
</dbReference>
<dbReference type="EMBL" id="CP159373">
    <property type="protein sequence ID" value="XCN72513.1"/>
    <property type="molecule type" value="Genomic_DNA"/>
</dbReference>
<proteinExistence type="predicted"/>
<accession>A0AAU8LSM1</accession>
<protein>
    <submittedName>
        <fullName evidence="2">Antibiotic biosynthesis monooxygenase family protein</fullName>
    </submittedName>
</protein>
<keyword evidence="2" id="KW-0503">Monooxygenase</keyword>
<dbReference type="SUPFAM" id="SSF54909">
    <property type="entry name" value="Dimeric alpha+beta barrel"/>
    <property type="match status" value="1"/>
</dbReference>
<reference evidence="2" key="1">
    <citation type="journal article" date="2024" name="Syst. Appl. Microbiol.">
        <title>First single-strain enrichments of Electrothrix cable bacteria, description of E. aestuarii sp. nov. and E. rattekaaiensis sp. nov., and proposal of a cable bacteria taxonomy following the rules of the SeqCode.</title>
        <authorList>
            <person name="Plum-Jensen L.E."/>
            <person name="Schramm A."/>
            <person name="Marshall I.P.G."/>
        </authorList>
    </citation>
    <scope>NUCLEOTIDE SEQUENCE</scope>
    <source>
        <strain evidence="2">Rat1</strain>
    </source>
</reference>
<dbReference type="Pfam" id="PF03992">
    <property type="entry name" value="ABM"/>
    <property type="match status" value="1"/>
</dbReference>
<organism evidence="2">
    <name type="scientific">Candidatus Electrothrix aestuarii</name>
    <dbReference type="NCBI Taxonomy" id="3062594"/>
    <lineage>
        <taxon>Bacteria</taxon>
        <taxon>Pseudomonadati</taxon>
        <taxon>Thermodesulfobacteriota</taxon>
        <taxon>Desulfobulbia</taxon>
        <taxon>Desulfobulbales</taxon>
        <taxon>Desulfobulbaceae</taxon>
        <taxon>Candidatus Electrothrix</taxon>
    </lineage>
</organism>
<dbReference type="KEGG" id="eaj:Q3M24_19820"/>
<evidence type="ECO:0000259" key="1">
    <source>
        <dbReference type="PROSITE" id="PS51725"/>
    </source>
</evidence>
<evidence type="ECO:0000313" key="2">
    <source>
        <dbReference type="EMBL" id="XCN72513.1"/>
    </source>
</evidence>
<dbReference type="InterPro" id="IPR011008">
    <property type="entry name" value="Dimeric_a/b-barrel"/>
</dbReference>
<reference evidence="2" key="2">
    <citation type="submission" date="2024-06" db="EMBL/GenBank/DDBJ databases">
        <authorList>
            <person name="Plum-Jensen L.E."/>
            <person name="Schramm A."/>
            <person name="Marshall I.P.G."/>
        </authorList>
    </citation>
    <scope>NUCLEOTIDE SEQUENCE</scope>
    <source>
        <strain evidence="2">Rat1</strain>
    </source>
</reference>
<name>A0AAU8LSM1_9BACT</name>
<dbReference type="PROSITE" id="PS51725">
    <property type="entry name" value="ABM"/>
    <property type="match status" value="1"/>
</dbReference>
<feature type="domain" description="ABM" evidence="1">
    <location>
        <begin position="5"/>
        <end position="97"/>
    </location>
</feature>
<dbReference type="InterPro" id="IPR007138">
    <property type="entry name" value="ABM_dom"/>
</dbReference>
<dbReference type="Gene3D" id="3.30.70.100">
    <property type="match status" value="1"/>
</dbReference>
<keyword evidence="2" id="KW-0560">Oxidoreductase</keyword>
<dbReference type="AlphaFoldDB" id="A0AAU8LSM1"/>
<sequence length="103" mass="12525">MQKEITAVVFSFIKPEFVKNAIQIYQEAIDNYYKLEGCRGIQLFRKVNQSNEFMVISKWRSVEAREKYMNSEFHKNSIEKLKPYRERDPIMNNYEEYIELNDK</sequence>